<dbReference type="EMBL" id="CM017323">
    <property type="protein sequence ID" value="KAE8023067.1"/>
    <property type="molecule type" value="Genomic_DNA"/>
</dbReference>
<evidence type="ECO:0000313" key="2">
    <source>
        <dbReference type="EMBL" id="KAE8023067.1"/>
    </source>
</evidence>
<feature type="transmembrane region" description="Helical" evidence="1">
    <location>
        <begin position="132"/>
        <end position="149"/>
    </location>
</feature>
<name>A0A5N6QZU3_9ROSI</name>
<accession>A0A5N6QZU3</accession>
<proteinExistence type="predicted"/>
<dbReference type="GO" id="GO:0090471">
    <property type="term" value="F:9,15,9'-tri-cis-zeta-carotene isomerase activity"/>
    <property type="evidence" value="ECO:0007669"/>
    <property type="project" value="TreeGrafter"/>
</dbReference>
<keyword evidence="1" id="KW-0812">Transmembrane</keyword>
<evidence type="ECO:0000313" key="3">
    <source>
        <dbReference type="Proteomes" id="UP000327013"/>
    </source>
</evidence>
<protein>
    <submittedName>
        <fullName evidence="2">Uncharacterized protein</fullName>
    </submittedName>
</protein>
<sequence>MGTTLLLSSAFSPLSHRPRHGNERTHLQPQTLPPQFAISFLFQLPPEVSAGPPHSPWALTRRARPLRVGSVGEDSAAFELGEQKISSWMYFSVVLGVVLFLLDLAWIDNSTGLGKAFIEAVSELSDRRQPRGWFSVLFFFFRLSFVCLLRKRRGSVTVS</sequence>
<organism evidence="2 3">
    <name type="scientific">Carpinus fangiana</name>
    <dbReference type="NCBI Taxonomy" id="176857"/>
    <lineage>
        <taxon>Eukaryota</taxon>
        <taxon>Viridiplantae</taxon>
        <taxon>Streptophyta</taxon>
        <taxon>Embryophyta</taxon>
        <taxon>Tracheophyta</taxon>
        <taxon>Spermatophyta</taxon>
        <taxon>Magnoliopsida</taxon>
        <taxon>eudicotyledons</taxon>
        <taxon>Gunneridae</taxon>
        <taxon>Pentapetalae</taxon>
        <taxon>rosids</taxon>
        <taxon>fabids</taxon>
        <taxon>Fagales</taxon>
        <taxon>Betulaceae</taxon>
        <taxon>Carpinus</taxon>
    </lineage>
</organism>
<gene>
    <name evidence="2" type="ORF">FH972_008817</name>
</gene>
<dbReference type="GO" id="GO:0009507">
    <property type="term" value="C:chloroplast"/>
    <property type="evidence" value="ECO:0007669"/>
    <property type="project" value="TreeGrafter"/>
</dbReference>
<feature type="transmembrane region" description="Helical" evidence="1">
    <location>
        <begin position="88"/>
        <end position="107"/>
    </location>
</feature>
<dbReference type="GO" id="GO:0016120">
    <property type="term" value="P:carotene biosynthetic process"/>
    <property type="evidence" value="ECO:0007669"/>
    <property type="project" value="TreeGrafter"/>
</dbReference>
<dbReference type="PANTHER" id="PTHR35988:SF2">
    <property type="entry name" value="15-CIS-ZETA-CAROTENE ISOMERASE, CHLOROPLASTIC"/>
    <property type="match status" value="1"/>
</dbReference>
<dbReference type="Proteomes" id="UP000327013">
    <property type="component" value="Chromosome 3"/>
</dbReference>
<keyword evidence="1" id="KW-0472">Membrane</keyword>
<keyword evidence="3" id="KW-1185">Reference proteome</keyword>
<keyword evidence="1" id="KW-1133">Transmembrane helix</keyword>
<reference evidence="2 3" key="1">
    <citation type="submission" date="2019-06" db="EMBL/GenBank/DDBJ databases">
        <title>A chromosomal-level reference genome of Carpinus fangiana (Coryloideae, Betulaceae).</title>
        <authorList>
            <person name="Yang X."/>
            <person name="Wang Z."/>
            <person name="Zhang L."/>
            <person name="Hao G."/>
            <person name="Liu J."/>
            <person name="Yang Y."/>
        </authorList>
    </citation>
    <scope>NUCLEOTIDE SEQUENCE [LARGE SCALE GENOMIC DNA]</scope>
    <source>
        <strain evidence="2">Cfa_2016G</strain>
        <tissue evidence="2">Leaf</tissue>
    </source>
</reference>
<dbReference type="PANTHER" id="PTHR35988">
    <property type="entry name" value="15-CIS-ZETA-CAROTENE ISOMERASE, CHLOROPLASTIC"/>
    <property type="match status" value="1"/>
</dbReference>
<dbReference type="OrthoDB" id="41527at2759"/>
<dbReference type="AlphaFoldDB" id="A0A5N6QZU3"/>
<evidence type="ECO:0000256" key="1">
    <source>
        <dbReference type="SAM" id="Phobius"/>
    </source>
</evidence>